<dbReference type="PANTHER" id="PTHR30558">
    <property type="entry name" value="EXBD MEMBRANE COMPONENT OF PMF-DRIVEN MACROMOLECULE IMPORT SYSTEM"/>
    <property type="match status" value="1"/>
</dbReference>
<keyword evidence="6 8" id="KW-0472">Membrane</keyword>
<evidence type="ECO:0000256" key="5">
    <source>
        <dbReference type="ARBA" id="ARBA00022989"/>
    </source>
</evidence>
<keyword evidence="3" id="KW-1003">Cell membrane</keyword>
<dbReference type="GO" id="GO:0022857">
    <property type="term" value="F:transmembrane transporter activity"/>
    <property type="evidence" value="ECO:0007669"/>
    <property type="project" value="InterPro"/>
</dbReference>
<evidence type="ECO:0008006" key="11">
    <source>
        <dbReference type="Google" id="ProtNLM"/>
    </source>
</evidence>
<evidence type="ECO:0000256" key="6">
    <source>
        <dbReference type="ARBA" id="ARBA00023136"/>
    </source>
</evidence>
<comment type="similarity">
    <text evidence="2 7">Belongs to the ExbD/TolR family.</text>
</comment>
<evidence type="ECO:0000256" key="4">
    <source>
        <dbReference type="ARBA" id="ARBA00022692"/>
    </source>
</evidence>
<dbReference type="Gene3D" id="3.30.420.270">
    <property type="match status" value="1"/>
</dbReference>
<gene>
    <name evidence="9" type="ORF">CH330_09035</name>
</gene>
<name>A0A235BQ09_UNCW3</name>
<evidence type="ECO:0000313" key="10">
    <source>
        <dbReference type="Proteomes" id="UP000215559"/>
    </source>
</evidence>
<dbReference type="AlphaFoldDB" id="A0A235BQ09"/>
<proteinExistence type="inferred from homology"/>
<keyword evidence="7" id="KW-0813">Transport</keyword>
<dbReference type="GO" id="GO:0015031">
    <property type="term" value="P:protein transport"/>
    <property type="evidence" value="ECO:0007669"/>
    <property type="project" value="UniProtKB-KW"/>
</dbReference>
<evidence type="ECO:0000256" key="7">
    <source>
        <dbReference type="RuleBase" id="RU003879"/>
    </source>
</evidence>
<evidence type="ECO:0000256" key="8">
    <source>
        <dbReference type="SAM" id="Phobius"/>
    </source>
</evidence>
<evidence type="ECO:0000256" key="3">
    <source>
        <dbReference type="ARBA" id="ARBA00022475"/>
    </source>
</evidence>
<keyword evidence="7" id="KW-0653">Protein transport</keyword>
<accession>A0A235BQ09</accession>
<dbReference type="EMBL" id="NOZP01000170">
    <property type="protein sequence ID" value="OYD14282.1"/>
    <property type="molecule type" value="Genomic_DNA"/>
</dbReference>
<evidence type="ECO:0000256" key="2">
    <source>
        <dbReference type="ARBA" id="ARBA00005811"/>
    </source>
</evidence>
<dbReference type="Proteomes" id="UP000215559">
    <property type="component" value="Unassembled WGS sequence"/>
</dbReference>
<protein>
    <recommendedName>
        <fullName evidence="11">Biopolymer transporter ExbD</fullName>
    </recommendedName>
</protein>
<keyword evidence="4 7" id="KW-0812">Transmembrane</keyword>
<dbReference type="Pfam" id="PF02472">
    <property type="entry name" value="ExbD"/>
    <property type="match status" value="1"/>
</dbReference>
<sequence length="138" mass="15095">MRRRSRVSAKRGELILTSLVDIALSLVIAFIVSMPLFFETGIFVSAPGIARAGKSEQGTDIKANIFVTNDGRILLNEAQVSYDNLAQLLPKLLSRSVERKVVVAAGDKVKYNRVMKVLDIAKQAGAADLALLRKKKVK</sequence>
<reference evidence="9 10" key="1">
    <citation type="submission" date="2017-07" db="EMBL/GenBank/DDBJ databases">
        <title>Recovery of genomes from metagenomes via a dereplication, aggregation, and scoring strategy.</title>
        <authorList>
            <person name="Sieber C.M."/>
            <person name="Probst A.J."/>
            <person name="Sharrar A."/>
            <person name="Thomas B.C."/>
            <person name="Hess M."/>
            <person name="Tringe S.G."/>
            <person name="Banfield J.F."/>
        </authorList>
    </citation>
    <scope>NUCLEOTIDE SEQUENCE [LARGE SCALE GENOMIC DNA]</scope>
    <source>
        <strain evidence="9">JGI_Cruoil_03_51_56</strain>
    </source>
</reference>
<keyword evidence="5 8" id="KW-1133">Transmembrane helix</keyword>
<dbReference type="PANTHER" id="PTHR30558:SF7">
    <property type="entry name" value="TOL-PAL SYSTEM PROTEIN TOLR"/>
    <property type="match status" value="1"/>
</dbReference>
<dbReference type="InterPro" id="IPR003400">
    <property type="entry name" value="ExbD"/>
</dbReference>
<evidence type="ECO:0000256" key="1">
    <source>
        <dbReference type="ARBA" id="ARBA00004162"/>
    </source>
</evidence>
<comment type="subcellular location">
    <subcellularLocation>
        <location evidence="1">Cell membrane</location>
        <topology evidence="1">Single-pass membrane protein</topology>
    </subcellularLocation>
    <subcellularLocation>
        <location evidence="7">Cell membrane</location>
        <topology evidence="7">Single-pass type II membrane protein</topology>
    </subcellularLocation>
</comment>
<feature type="transmembrane region" description="Helical" evidence="8">
    <location>
        <begin position="12"/>
        <end position="38"/>
    </location>
</feature>
<evidence type="ECO:0000313" key="9">
    <source>
        <dbReference type="EMBL" id="OYD14282.1"/>
    </source>
</evidence>
<dbReference type="GO" id="GO:0005886">
    <property type="term" value="C:plasma membrane"/>
    <property type="evidence" value="ECO:0007669"/>
    <property type="project" value="UniProtKB-SubCell"/>
</dbReference>
<organism evidence="9 10">
    <name type="scientific">candidate division WOR-3 bacterium JGI_Cruoil_03_51_56</name>
    <dbReference type="NCBI Taxonomy" id="1973747"/>
    <lineage>
        <taxon>Bacteria</taxon>
        <taxon>Bacteria division WOR-3</taxon>
    </lineage>
</organism>
<comment type="caution">
    <text evidence="9">The sequence shown here is derived from an EMBL/GenBank/DDBJ whole genome shotgun (WGS) entry which is preliminary data.</text>
</comment>